<dbReference type="InterPro" id="IPR037185">
    <property type="entry name" value="EmrE-like"/>
</dbReference>
<dbReference type="InterPro" id="IPR000620">
    <property type="entry name" value="EamA_dom"/>
</dbReference>
<keyword evidence="4 6" id="KW-1133">Transmembrane helix</keyword>
<dbReference type="RefSeq" id="WP_160610684.1">
    <property type="nucleotide sequence ID" value="NZ_WTZA01000001.1"/>
</dbReference>
<dbReference type="PANTHER" id="PTHR22911">
    <property type="entry name" value="ACYL-MALONYL CONDENSING ENZYME-RELATED"/>
    <property type="match status" value="1"/>
</dbReference>
<feature type="transmembrane region" description="Helical" evidence="6">
    <location>
        <begin position="188"/>
        <end position="209"/>
    </location>
</feature>
<feature type="transmembrane region" description="Helical" evidence="6">
    <location>
        <begin position="156"/>
        <end position="176"/>
    </location>
</feature>
<accession>A0A6I4TEA5</accession>
<evidence type="ECO:0000313" key="8">
    <source>
        <dbReference type="EMBL" id="MXO74987.1"/>
    </source>
</evidence>
<evidence type="ECO:0000256" key="1">
    <source>
        <dbReference type="ARBA" id="ARBA00004141"/>
    </source>
</evidence>
<evidence type="ECO:0000313" key="9">
    <source>
        <dbReference type="Proteomes" id="UP000439522"/>
    </source>
</evidence>
<gene>
    <name evidence="8" type="ORF">GRI40_07100</name>
</gene>
<dbReference type="EMBL" id="WTZA01000001">
    <property type="protein sequence ID" value="MXO74987.1"/>
    <property type="molecule type" value="Genomic_DNA"/>
</dbReference>
<evidence type="ECO:0000256" key="4">
    <source>
        <dbReference type="ARBA" id="ARBA00022989"/>
    </source>
</evidence>
<feature type="domain" description="EamA" evidence="7">
    <location>
        <begin position="159"/>
        <end position="288"/>
    </location>
</feature>
<proteinExistence type="inferred from homology"/>
<evidence type="ECO:0000256" key="5">
    <source>
        <dbReference type="ARBA" id="ARBA00023136"/>
    </source>
</evidence>
<keyword evidence="5 6" id="KW-0472">Membrane</keyword>
<dbReference type="GO" id="GO:0016020">
    <property type="term" value="C:membrane"/>
    <property type="evidence" value="ECO:0007669"/>
    <property type="project" value="UniProtKB-SubCell"/>
</dbReference>
<dbReference type="PANTHER" id="PTHR22911:SF6">
    <property type="entry name" value="SOLUTE CARRIER FAMILY 35 MEMBER G1"/>
    <property type="match status" value="1"/>
</dbReference>
<feature type="domain" description="EamA" evidence="7">
    <location>
        <begin position="15"/>
        <end position="144"/>
    </location>
</feature>
<dbReference type="OrthoDB" id="7818056at2"/>
<feature type="transmembrane region" description="Helical" evidence="6">
    <location>
        <begin position="77"/>
        <end position="97"/>
    </location>
</feature>
<feature type="transmembrane region" description="Helical" evidence="6">
    <location>
        <begin position="129"/>
        <end position="150"/>
    </location>
</feature>
<feature type="transmembrane region" description="Helical" evidence="6">
    <location>
        <begin position="12"/>
        <end position="28"/>
    </location>
</feature>
<evidence type="ECO:0000256" key="2">
    <source>
        <dbReference type="ARBA" id="ARBA00009853"/>
    </source>
</evidence>
<organism evidence="8 9">
    <name type="scientific">Tsuneonella aeria</name>
    <dbReference type="NCBI Taxonomy" id="1837929"/>
    <lineage>
        <taxon>Bacteria</taxon>
        <taxon>Pseudomonadati</taxon>
        <taxon>Pseudomonadota</taxon>
        <taxon>Alphaproteobacteria</taxon>
        <taxon>Sphingomonadales</taxon>
        <taxon>Erythrobacteraceae</taxon>
        <taxon>Tsuneonella</taxon>
    </lineage>
</organism>
<evidence type="ECO:0000256" key="3">
    <source>
        <dbReference type="ARBA" id="ARBA00022692"/>
    </source>
</evidence>
<evidence type="ECO:0000259" key="7">
    <source>
        <dbReference type="Pfam" id="PF00892"/>
    </source>
</evidence>
<comment type="subcellular location">
    <subcellularLocation>
        <location evidence="1">Membrane</location>
        <topology evidence="1">Multi-pass membrane protein</topology>
    </subcellularLocation>
</comment>
<keyword evidence="3 6" id="KW-0812">Transmembrane</keyword>
<feature type="transmembrane region" description="Helical" evidence="6">
    <location>
        <begin position="272"/>
        <end position="289"/>
    </location>
</feature>
<feature type="transmembrane region" description="Helical" evidence="6">
    <location>
        <begin position="247"/>
        <end position="266"/>
    </location>
</feature>
<name>A0A6I4TEA5_9SPHN</name>
<comment type="similarity">
    <text evidence="2">Belongs to the drug/metabolite transporter (DMT) superfamily. 10 TMS drug/metabolite exporter (DME) (TC 2.A.7.3) family.</text>
</comment>
<keyword evidence="9" id="KW-1185">Reference proteome</keyword>
<protein>
    <submittedName>
        <fullName evidence="8">EamA family transporter</fullName>
    </submittedName>
</protein>
<feature type="transmembrane region" description="Helical" evidence="6">
    <location>
        <begin position="221"/>
        <end position="240"/>
    </location>
</feature>
<dbReference type="AlphaFoldDB" id="A0A6I4TEA5"/>
<comment type="caution">
    <text evidence="8">The sequence shown here is derived from an EMBL/GenBank/DDBJ whole genome shotgun (WGS) entry which is preliminary data.</text>
</comment>
<feature type="transmembrane region" description="Helical" evidence="6">
    <location>
        <begin position="34"/>
        <end position="56"/>
    </location>
</feature>
<dbReference type="Pfam" id="PF00892">
    <property type="entry name" value="EamA"/>
    <property type="match status" value="2"/>
</dbReference>
<dbReference type="Proteomes" id="UP000439522">
    <property type="component" value="Unassembled WGS sequence"/>
</dbReference>
<feature type="transmembrane region" description="Helical" evidence="6">
    <location>
        <begin position="103"/>
        <end position="122"/>
    </location>
</feature>
<reference evidence="8 9" key="1">
    <citation type="submission" date="2019-12" db="EMBL/GenBank/DDBJ databases">
        <title>Genomic-based taxomic classification of the family Erythrobacteraceae.</title>
        <authorList>
            <person name="Xu L."/>
        </authorList>
    </citation>
    <scope>NUCLEOTIDE SEQUENCE [LARGE SCALE GENOMIC DNA]</scope>
    <source>
        <strain evidence="8 9">100921-2</strain>
    </source>
</reference>
<evidence type="ECO:0000256" key="6">
    <source>
        <dbReference type="SAM" id="Phobius"/>
    </source>
</evidence>
<sequence>MAGHPQHSEHALLPVLAAAAAIALLSWMDAFMKSAALAVGAYSALLLRAPIGFALTAPAWRLTGGRWPARATLRLHVVRGIVMAAMAFLFFFSLTVLPLAQAIAISFIAPLIALFLASVLLGERVRRRAIAGAVLGLGGVGVILAGKIWRESMGDGAAMGIAAVLASALLYAWNLVLQRQQALVARPLEVAVFQNAVTFLALAAFAPFFLTIPQPAQWSDIAISAVLSVSGAILFTWGYARAETQRLAPLEYTGFLWAALFGWLYFGEAVTGATTAGAVLIVAGCWLATSDKPARTEQSATL</sequence>
<dbReference type="SUPFAM" id="SSF103481">
    <property type="entry name" value="Multidrug resistance efflux transporter EmrE"/>
    <property type="match status" value="2"/>
</dbReference>